<protein>
    <submittedName>
        <fullName evidence="1">Uncharacterized protein</fullName>
    </submittedName>
</protein>
<name>J4G7N4_9APHY</name>
<dbReference type="GeneID" id="24097424"/>
<dbReference type="EMBL" id="HE797084">
    <property type="protein sequence ID" value="CCM02513.1"/>
    <property type="molecule type" value="Genomic_DNA"/>
</dbReference>
<keyword evidence="2" id="KW-1185">Reference proteome</keyword>
<proteinExistence type="predicted"/>
<gene>
    <name evidence="1" type="ORF">FIBRA_04615</name>
</gene>
<evidence type="ECO:0000313" key="1">
    <source>
        <dbReference type="EMBL" id="CCM02513.1"/>
    </source>
</evidence>
<dbReference type="AlphaFoldDB" id="J4G7N4"/>
<reference evidence="1 2" key="1">
    <citation type="journal article" date="2012" name="Appl. Environ. Microbiol.">
        <title>Short-read sequencing for genomic analysis of the brown rot fungus Fibroporia radiculosa.</title>
        <authorList>
            <person name="Tang J.D."/>
            <person name="Perkins A.D."/>
            <person name="Sonstegard T.S."/>
            <person name="Schroeder S.G."/>
            <person name="Burgess S.C."/>
            <person name="Diehl S.V."/>
        </authorList>
    </citation>
    <scope>NUCLEOTIDE SEQUENCE [LARGE SCALE GENOMIC DNA]</scope>
    <source>
        <strain evidence="1 2">TFFH 294</strain>
    </source>
</reference>
<dbReference type="InParanoid" id="J4G7N4"/>
<evidence type="ECO:0000313" key="2">
    <source>
        <dbReference type="Proteomes" id="UP000006352"/>
    </source>
</evidence>
<dbReference type="RefSeq" id="XP_012181796.1">
    <property type="nucleotide sequence ID" value="XM_012326406.1"/>
</dbReference>
<accession>J4G7N4</accession>
<dbReference type="Proteomes" id="UP000006352">
    <property type="component" value="Unassembled WGS sequence"/>
</dbReference>
<dbReference type="HOGENOM" id="CLU_2197014_0_0_1"/>
<sequence>MPDEHITVLHYVCTRLLTLLPQYPTRAALEVNIVTRAHHRELAPKCEMGLEELDLFVGGNELLQLGCITAYTLNEVAMASKERINIVNFGEKDTRGFAVLYVYYFNAR</sequence>
<organism evidence="1 2">
    <name type="scientific">Fibroporia radiculosa</name>
    <dbReference type="NCBI Taxonomy" id="599839"/>
    <lineage>
        <taxon>Eukaryota</taxon>
        <taxon>Fungi</taxon>
        <taxon>Dikarya</taxon>
        <taxon>Basidiomycota</taxon>
        <taxon>Agaricomycotina</taxon>
        <taxon>Agaricomycetes</taxon>
        <taxon>Polyporales</taxon>
        <taxon>Fibroporiaceae</taxon>
        <taxon>Fibroporia</taxon>
    </lineage>
</organism>